<name>A0A382K7G9_9ZZZZ</name>
<keyword evidence="2" id="KW-0503">Monooxygenase</keyword>
<sequence length="303" mass="34062">VYDRASEYIVSAETLNFDSLWFAEHHFSNYGYIPNPLLMATKAATLTDSIRIGTAVLVLPFWNPLRVAEDIALTDHLTDGRLEVGVARGYQPFEFKRFGLTLDDARERTDETLEILLMALTQQTFSWQGDYFDIPETTILPAPKQQPTPPIWLAAHTQESFDIAAKFGLNAFTTNSGRTIDTLAEGWSHYQDALKRYPSAPKMLGVQAQICVTDSDEIAQEQMTHFRYQTRQARNLRSGKEQVISGVSTPLPYEDEPGLDEIFTDRTLSGSPDTVIKKIKAYQSVAEIDQLNCVFQVGGMDPK</sequence>
<feature type="non-terminal residue" evidence="4">
    <location>
        <position position="303"/>
    </location>
</feature>
<dbReference type="InterPro" id="IPR050766">
    <property type="entry name" value="Bact_Lucif_Oxidored"/>
</dbReference>
<accession>A0A382K7G9</accession>
<dbReference type="PANTHER" id="PTHR30137:SF8">
    <property type="entry name" value="BLR5498 PROTEIN"/>
    <property type="match status" value="1"/>
</dbReference>
<dbReference type="GO" id="GO:0016705">
    <property type="term" value="F:oxidoreductase activity, acting on paired donors, with incorporation or reduction of molecular oxygen"/>
    <property type="evidence" value="ECO:0007669"/>
    <property type="project" value="InterPro"/>
</dbReference>
<feature type="non-terminal residue" evidence="4">
    <location>
        <position position="1"/>
    </location>
</feature>
<dbReference type="SUPFAM" id="SSF51679">
    <property type="entry name" value="Bacterial luciferase-like"/>
    <property type="match status" value="1"/>
</dbReference>
<evidence type="ECO:0000256" key="2">
    <source>
        <dbReference type="ARBA" id="ARBA00023033"/>
    </source>
</evidence>
<reference evidence="4" key="1">
    <citation type="submission" date="2018-05" db="EMBL/GenBank/DDBJ databases">
        <authorList>
            <person name="Lanie J.A."/>
            <person name="Ng W.-L."/>
            <person name="Kazmierczak K.M."/>
            <person name="Andrzejewski T.M."/>
            <person name="Davidsen T.M."/>
            <person name="Wayne K.J."/>
            <person name="Tettelin H."/>
            <person name="Glass J.I."/>
            <person name="Rusch D."/>
            <person name="Podicherti R."/>
            <person name="Tsui H.-C.T."/>
            <person name="Winkler M.E."/>
        </authorList>
    </citation>
    <scope>NUCLEOTIDE SEQUENCE</scope>
</reference>
<dbReference type="Pfam" id="PF00296">
    <property type="entry name" value="Bac_luciferase"/>
    <property type="match status" value="1"/>
</dbReference>
<dbReference type="EMBL" id="UINC01078176">
    <property type="protein sequence ID" value="SVC18997.1"/>
    <property type="molecule type" value="Genomic_DNA"/>
</dbReference>
<organism evidence="4">
    <name type="scientific">marine metagenome</name>
    <dbReference type="NCBI Taxonomy" id="408172"/>
    <lineage>
        <taxon>unclassified sequences</taxon>
        <taxon>metagenomes</taxon>
        <taxon>ecological metagenomes</taxon>
    </lineage>
</organism>
<gene>
    <name evidence="4" type="ORF">METZ01_LOCUS271851</name>
</gene>
<dbReference type="GO" id="GO:0005829">
    <property type="term" value="C:cytosol"/>
    <property type="evidence" value="ECO:0007669"/>
    <property type="project" value="TreeGrafter"/>
</dbReference>
<dbReference type="PANTHER" id="PTHR30137">
    <property type="entry name" value="LUCIFERASE-LIKE MONOOXYGENASE"/>
    <property type="match status" value="1"/>
</dbReference>
<evidence type="ECO:0000256" key="1">
    <source>
        <dbReference type="ARBA" id="ARBA00023002"/>
    </source>
</evidence>
<dbReference type="AlphaFoldDB" id="A0A382K7G9"/>
<dbReference type="InterPro" id="IPR011251">
    <property type="entry name" value="Luciferase-like_dom"/>
</dbReference>
<dbReference type="InterPro" id="IPR036661">
    <property type="entry name" value="Luciferase-like_sf"/>
</dbReference>
<dbReference type="Gene3D" id="3.20.20.30">
    <property type="entry name" value="Luciferase-like domain"/>
    <property type="match status" value="1"/>
</dbReference>
<dbReference type="GO" id="GO:0004497">
    <property type="term" value="F:monooxygenase activity"/>
    <property type="evidence" value="ECO:0007669"/>
    <property type="project" value="UniProtKB-KW"/>
</dbReference>
<proteinExistence type="predicted"/>
<feature type="domain" description="Luciferase-like" evidence="3">
    <location>
        <begin position="2"/>
        <end position="284"/>
    </location>
</feature>
<evidence type="ECO:0000313" key="4">
    <source>
        <dbReference type="EMBL" id="SVC18997.1"/>
    </source>
</evidence>
<protein>
    <recommendedName>
        <fullName evidence="3">Luciferase-like domain-containing protein</fullName>
    </recommendedName>
</protein>
<keyword evidence="1" id="KW-0560">Oxidoreductase</keyword>
<evidence type="ECO:0000259" key="3">
    <source>
        <dbReference type="Pfam" id="PF00296"/>
    </source>
</evidence>